<dbReference type="FunFam" id="1.10.10.10:FF:000001">
    <property type="entry name" value="LysR family transcriptional regulator"/>
    <property type="match status" value="1"/>
</dbReference>
<reference evidence="7" key="1">
    <citation type="submission" date="2006-01" db="EMBL/GenBank/DDBJ databases">
        <title>Genome of the cyst-dividing bacterium Ramlibacter tataouinensis.</title>
        <authorList>
            <person name="Barakat M."/>
            <person name="Ortet P."/>
            <person name="De Luca G."/>
            <person name="Jourlin-Castelli C."/>
            <person name="Ansaldi M."/>
            <person name="Py B."/>
            <person name="Fichant G."/>
            <person name="Coutinho P."/>
            <person name="Voulhoux R."/>
            <person name="Bastien O."/>
            <person name="Roy S."/>
            <person name="Marechal E."/>
            <person name="Henrissat B."/>
            <person name="Quentin Y."/>
            <person name="Noirot P."/>
            <person name="Filloux A."/>
            <person name="Mejean V."/>
            <person name="DuBow M."/>
            <person name="Barras F."/>
            <person name="Heulin T."/>
        </authorList>
    </citation>
    <scope>NUCLEOTIDE SEQUENCE [LARGE SCALE GENOMIC DNA]</scope>
    <source>
        <strain evidence="7">ATCC BAA-407 / DSM 14655 / LMG 21543 / TTB310</strain>
    </source>
</reference>
<comment type="similarity">
    <text evidence="1">Belongs to the LysR transcriptional regulatory family.</text>
</comment>
<proteinExistence type="inferred from homology"/>
<evidence type="ECO:0000256" key="4">
    <source>
        <dbReference type="ARBA" id="ARBA00023163"/>
    </source>
</evidence>
<evidence type="ECO:0000313" key="6">
    <source>
        <dbReference type="EMBL" id="AEG93776.1"/>
    </source>
</evidence>
<dbReference type="InterPro" id="IPR000847">
    <property type="entry name" value="LysR_HTH_N"/>
</dbReference>
<dbReference type="KEGG" id="rta:Rta_26740"/>
<dbReference type="SUPFAM" id="SSF53850">
    <property type="entry name" value="Periplasmic binding protein-like II"/>
    <property type="match status" value="1"/>
</dbReference>
<dbReference type="InterPro" id="IPR005119">
    <property type="entry name" value="LysR_subst-bd"/>
</dbReference>
<dbReference type="InterPro" id="IPR036388">
    <property type="entry name" value="WH-like_DNA-bd_sf"/>
</dbReference>
<dbReference type="Gene3D" id="3.40.190.290">
    <property type="match status" value="1"/>
</dbReference>
<name>F5Y4C9_RAMTT</name>
<evidence type="ECO:0000256" key="3">
    <source>
        <dbReference type="ARBA" id="ARBA00023125"/>
    </source>
</evidence>
<dbReference type="PROSITE" id="PS50931">
    <property type="entry name" value="HTH_LYSR"/>
    <property type="match status" value="1"/>
</dbReference>
<dbReference type="OrthoDB" id="5671700at2"/>
<reference evidence="6 7" key="2">
    <citation type="journal article" date="2011" name="PLoS ONE">
        <title>The Cyst-Dividing Bacterium Ramlibacter tataouinensis TTB310 Genome Reveals a Well-Stocked Toolbox for Adaptation to a Desert Environment.</title>
        <authorList>
            <person name="De Luca G."/>
            <person name="Barakat M."/>
            <person name="Ortet P."/>
            <person name="Fochesato S."/>
            <person name="Jourlin-Castelli C."/>
            <person name="Ansaldi M."/>
            <person name="Py B."/>
            <person name="Fichant G."/>
            <person name="Coutinho P.M."/>
            <person name="Voulhoux R."/>
            <person name="Bastien O."/>
            <person name="Marechal E."/>
            <person name="Henrissat B."/>
            <person name="Quentin Y."/>
            <person name="Noirot P."/>
            <person name="Filloux A."/>
            <person name="Mejean V."/>
            <person name="Dubow M.S."/>
            <person name="Barras F."/>
            <person name="Barbe V."/>
            <person name="Weissenbach J."/>
            <person name="Mihalcescu I."/>
            <person name="Vermeglio A."/>
            <person name="Achouak W."/>
            <person name="Heulin T."/>
        </authorList>
    </citation>
    <scope>NUCLEOTIDE SEQUENCE [LARGE SCALE GENOMIC DNA]</scope>
    <source>
        <strain evidence="7">ATCC BAA-407 / DSM 14655 / LMG 21543 / TTB310</strain>
    </source>
</reference>
<feature type="domain" description="HTH lysR-type" evidence="5">
    <location>
        <begin position="2"/>
        <end position="59"/>
    </location>
</feature>
<dbReference type="Pfam" id="PF00126">
    <property type="entry name" value="HTH_1"/>
    <property type="match status" value="1"/>
</dbReference>
<dbReference type="GO" id="GO:0003700">
    <property type="term" value="F:DNA-binding transcription factor activity"/>
    <property type="evidence" value="ECO:0007669"/>
    <property type="project" value="InterPro"/>
</dbReference>
<organism evidence="6 7">
    <name type="scientific">Ramlibacter tataouinensis (strain ATCC BAA-407 / DSM 14655 / LMG 21543 / TTB310)</name>
    <dbReference type="NCBI Taxonomy" id="365046"/>
    <lineage>
        <taxon>Bacteria</taxon>
        <taxon>Pseudomonadati</taxon>
        <taxon>Pseudomonadota</taxon>
        <taxon>Betaproteobacteria</taxon>
        <taxon>Burkholderiales</taxon>
        <taxon>Comamonadaceae</taxon>
        <taxon>Ramlibacter</taxon>
    </lineage>
</organism>
<dbReference type="PANTHER" id="PTHR30537:SF5">
    <property type="entry name" value="HTH-TYPE TRANSCRIPTIONAL ACTIVATOR TTDR-RELATED"/>
    <property type="match status" value="1"/>
</dbReference>
<evidence type="ECO:0000259" key="5">
    <source>
        <dbReference type="PROSITE" id="PS50931"/>
    </source>
</evidence>
<sequence length="307" mass="32816">MLELHELRAFSRIADLGSISGAARALGLPKSSLSRSLAKLEASVGAALVERSTRHLRLTDAGHLLQRHARRILDDVGEAENAIGGLVGKPRGDLRVSVPFTFAAGPLASMLPGFVLRYPEVRVVLSVSNRQIDLLAEEADIAIRIGPLPDSELIARRLASFSLWPCASPRYLANGPAIEQPTDLLQHRLIAHADRRQRWAFRKAGGALHDIEFEAGTVVPEPDVVRTMLVGHAGIGLLPDFHAEAEIAAGRLLRVLPAFDCSSVDVHALYPSHRSLSAKVRVFIDSLVAHLGRGGPLGSAGDAGAAT</sequence>
<dbReference type="SUPFAM" id="SSF46785">
    <property type="entry name" value="Winged helix' DNA-binding domain"/>
    <property type="match status" value="1"/>
</dbReference>
<dbReference type="InterPro" id="IPR036390">
    <property type="entry name" value="WH_DNA-bd_sf"/>
</dbReference>
<protein>
    <submittedName>
        <fullName evidence="6">Transcriptional regulator, LysR family-like protein</fullName>
    </submittedName>
</protein>
<evidence type="ECO:0000256" key="2">
    <source>
        <dbReference type="ARBA" id="ARBA00023015"/>
    </source>
</evidence>
<accession>F5Y4C9</accession>
<dbReference type="PANTHER" id="PTHR30537">
    <property type="entry name" value="HTH-TYPE TRANSCRIPTIONAL REGULATOR"/>
    <property type="match status" value="1"/>
</dbReference>
<evidence type="ECO:0000256" key="1">
    <source>
        <dbReference type="ARBA" id="ARBA00009437"/>
    </source>
</evidence>
<dbReference type="AlphaFoldDB" id="F5Y4C9"/>
<gene>
    <name evidence="6" type="ordered locus">Rta_26740</name>
</gene>
<dbReference type="RefSeq" id="WP_013902007.1">
    <property type="nucleotide sequence ID" value="NC_015677.1"/>
</dbReference>
<keyword evidence="3" id="KW-0238">DNA-binding</keyword>
<keyword evidence="7" id="KW-1185">Reference proteome</keyword>
<dbReference type="HOGENOM" id="CLU_039613_16_2_4"/>
<dbReference type="Gene3D" id="1.10.10.10">
    <property type="entry name" value="Winged helix-like DNA-binding domain superfamily/Winged helix DNA-binding domain"/>
    <property type="match status" value="1"/>
</dbReference>
<dbReference type="GO" id="GO:0003677">
    <property type="term" value="F:DNA binding"/>
    <property type="evidence" value="ECO:0007669"/>
    <property type="project" value="UniProtKB-KW"/>
</dbReference>
<dbReference type="STRING" id="365046.Rta_26740"/>
<dbReference type="PATRIC" id="fig|365046.3.peg.2735"/>
<evidence type="ECO:0000313" key="7">
    <source>
        <dbReference type="Proteomes" id="UP000008385"/>
    </source>
</evidence>
<dbReference type="eggNOG" id="COG0583">
    <property type="taxonomic scope" value="Bacteria"/>
</dbReference>
<dbReference type="Pfam" id="PF03466">
    <property type="entry name" value="LysR_substrate"/>
    <property type="match status" value="1"/>
</dbReference>
<dbReference type="Proteomes" id="UP000008385">
    <property type="component" value="Chromosome"/>
</dbReference>
<dbReference type="EMBL" id="CP000245">
    <property type="protein sequence ID" value="AEG93776.1"/>
    <property type="molecule type" value="Genomic_DNA"/>
</dbReference>
<keyword evidence="2" id="KW-0805">Transcription regulation</keyword>
<dbReference type="InterPro" id="IPR058163">
    <property type="entry name" value="LysR-type_TF_proteobact-type"/>
</dbReference>
<keyword evidence="4" id="KW-0804">Transcription</keyword>
<dbReference type="CDD" id="cd08422">
    <property type="entry name" value="PBP2_CrgA_like"/>
    <property type="match status" value="1"/>
</dbReference>